<dbReference type="AlphaFoldDB" id="A0A919L0F3"/>
<dbReference type="Gene3D" id="3.40.50.720">
    <property type="entry name" value="NAD(P)-binding Rossmann-like Domain"/>
    <property type="match status" value="2"/>
</dbReference>
<dbReference type="InterPro" id="IPR029753">
    <property type="entry name" value="D-isomer_DH_CS"/>
</dbReference>
<organism evidence="8 9">
    <name type="scientific">Streptomyces sulfonofaciens</name>
    <dbReference type="NCBI Taxonomy" id="68272"/>
    <lineage>
        <taxon>Bacteria</taxon>
        <taxon>Bacillati</taxon>
        <taxon>Actinomycetota</taxon>
        <taxon>Actinomycetes</taxon>
        <taxon>Kitasatosporales</taxon>
        <taxon>Streptomycetaceae</taxon>
        <taxon>Streptomyces</taxon>
    </lineage>
</organism>
<dbReference type="InterPro" id="IPR036291">
    <property type="entry name" value="NAD(P)-bd_dom_sf"/>
</dbReference>
<dbReference type="GO" id="GO:0016616">
    <property type="term" value="F:oxidoreductase activity, acting on the CH-OH group of donors, NAD or NADP as acceptor"/>
    <property type="evidence" value="ECO:0007669"/>
    <property type="project" value="InterPro"/>
</dbReference>
<evidence type="ECO:0000256" key="1">
    <source>
        <dbReference type="ARBA" id="ARBA00005854"/>
    </source>
</evidence>
<feature type="region of interest" description="Disordered" evidence="5">
    <location>
        <begin position="28"/>
        <end position="62"/>
    </location>
</feature>
<evidence type="ECO:0000313" key="9">
    <source>
        <dbReference type="Proteomes" id="UP000603708"/>
    </source>
</evidence>
<dbReference type="PANTHER" id="PTHR42789:SF1">
    <property type="entry name" value="D-ISOMER SPECIFIC 2-HYDROXYACID DEHYDROGENASE FAMILY PROTEIN (AFU_ORTHOLOGUE AFUA_6G10090)"/>
    <property type="match status" value="1"/>
</dbReference>
<reference evidence="8" key="1">
    <citation type="journal article" date="2014" name="Int. J. Syst. Evol. Microbiol.">
        <title>Complete genome sequence of Corynebacterium casei LMG S-19264T (=DSM 44701T), isolated from a smear-ripened cheese.</title>
        <authorList>
            <consortium name="US DOE Joint Genome Institute (JGI-PGF)"/>
            <person name="Walter F."/>
            <person name="Albersmeier A."/>
            <person name="Kalinowski J."/>
            <person name="Ruckert C."/>
        </authorList>
    </citation>
    <scope>NUCLEOTIDE SEQUENCE</scope>
    <source>
        <strain evidence="8">JCM 5069</strain>
    </source>
</reference>
<evidence type="ECO:0000259" key="6">
    <source>
        <dbReference type="Pfam" id="PF00389"/>
    </source>
</evidence>
<comment type="similarity">
    <text evidence="1 4">Belongs to the D-isomer specific 2-hydroxyacid dehydrogenase family.</text>
</comment>
<dbReference type="SUPFAM" id="SSF51735">
    <property type="entry name" value="NAD(P)-binding Rossmann-fold domains"/>
    <property type="match status" value="1"/>
</dbReference>
<dbReference type="Proteomes" id="UP000603708">
    <property type="component" value="Unassembled WGS sequence"/>
</dbReference>
<keyword evidence="9" id="KW-1185">Reference proteome</keyword>
<feature type="domain" description="D-isomer specific 2-hydroxyacid dehydrogenase catalytic" evidence="6">
    <location>
        <begin position="91"/>
        <end position="375"/>
    </location>
</feature>
<evidence type="ECO:0000259" key="7">
    <source>
        <dbReference type="Pfam" id="PF02826"/>
    </source>
</evidence>
<feature type="compositionally biased region" description="Pro residues" evidence="5">
    <location>
        <begin position="32"/>
        <end position="44"/>
    </location>
</feature>
<protein>
    <submittedName>
        <fullName evidence="8">Oxidoreductase</fullName>
    </submittedName>
</protein>
<dbReference type="PROSITE" id="PS00671">
    <property type="entry name" value="D_2_HYDROXYACID_DH_3"/>
    <property type="match status" value="1"/>
</dbReference>
<feature type="compositionally biased region" description="Low complexity" evidence="5">
    <location>
        <begin position="45"/>
        <end position="62"/>
    </location>
</feature>
<sequence length="384" mass="40127">MRILAAGDHFVRPDLIRAALDEELALRSPAAPLDPPGPLGPPEPLASLDPLDPRRAAAPADGPRLDVTDLVLPWPHEPFGPVGGVQEASGTEQRLIDALGGAEVCVTQMAPFTARVFEASPALRMVAVCRGGPVNVDLDAATRHGVAVSFAPGRNAPAAAEFAIGLMLAAMRRIPTADAELKQGRWRGDFYAYDESGGELDGATVGLVGYGAIGRIVARVLLAFGAKVLAADPYADPEAVRADGVQPVGLDDLLRRSSVVSLHARLTAETHHLIDAERLALLPEGAVLVNSARGALLDHAPLPGLLRSGRLRALALDVYDVEPPPADWPLHDAPNVVTAPHLAGATRQTAHRAAAITAAEVGRFLRGEALAHPANPEVAEGPRP</sequence>
<proteinExistence type="inferred from homology"/>
<dbReference type="PANTHER" id="PTHR42789">
    <property type="entry name" value="D-ISOMER SPECIFIC 2-HYDROXYACID DEHYDROGENASE FAMILY PROTEIN (AFU_ORTHOLOGUE AFUA_6G10090)"/>
    <property type="match status" value="1"/>
</dbReference>
<dbReference type="CDD" id="cd12171">
    <property type="entry name" value="2-Hacid_dh_10"/>
    <property type="match status" value="1"/>
</dbReference>
<evidence type="ECO:0000256" key="2">
    <source>
        <dbReference type="ARBA" id="ARBA00023002"/>
    </source>
</evidence>
<dbReference type="EMBL" id="BNCD01000008">
    <property type="protein sequence ID" value="GHH79467.1"/>
    <property type="molecule type" value="Genomic_DNA"/>
</dbReference>
<evidence type="ECO:0000256" key="4">
    <source>
        <dbReference type="RuleBase" id="RU003719"/>
    </source>
</evidence>
<feature type="domain" description="D-isomer specific 2-hydroxyacid dehydrogenase NAD-binding" evidence="7">
    <location>
        <begin position="164"/>
        <end position="343"/>
    </location>
</feature>
<accession>A0A919L0F3</accession>
<dbReference type="InterPro" id="IPR006140">
    <property type="entry name" value="D-isomer_DH_NAD-bd"/>
</dbReference>
<dbReference type="SUPFAM" id="SSF52283">
    <property type="entry name" value="Formate/glycerate dehydrogenase catalytic domain-like"/>
    <property type="match status" value="1"/>
</dbReference>
<keyword evidence="3" id="KW-0520">NAD</keyword>
<dbReference type="InterPro" id="IPR050857">
    <property type="entry name" value="D-2-hydroxyacid_DH"/>
</dbReference>
<dbReference type="GO" id="GO:0051287">
    <property type="term" value="F:NAD binding"/>
    <property type="evidence" value="ECO:0007669"/>
    <property type="project" value="InterPro"/>
</dbReference>
<reference evidence="8" key="2">
    <citation type="submission" date="2020-09" db="EMBL/GenBank/DDBJ databases">
        <authorList>
            <person name="Sun Q."/>
            <person name="Ohkuma M."/>
        </authorList>
    </citation>
    <scope>NUCLEOTIDE SEQUENCE</scope>
    <source>
        <strain evidence="8">JCM 5069</strain>
    </source>
</reference>
<gene>
    <name evidence="8" type="ORF">GCM10018793_32320</name>
</gene>
<comment type="caution">
    <text evidence="8">The sequence shown here is derived from an EMBL/GenBank/DDBJ whole genome shotgun (WGS) entry which is preliminary data.</text>
</comment>
<keyword evidence="2 4" id="KW-0560">Oxidoreductase</keyword>
<dbReference type="InterPro" id="IPR006139">
    <property type="entry name" value="D-isomer_2_OHA_DH_cat_dom"/>
</dbReference>
<dbReference type="Pfam" id="PF02826">
    <property type="entry name" value="2-Hacid_dh_C"/>
    <property type="match status" value="1"/>
</dbReference>
<evidence type="ECO:0000256" key="3">
    <source>
        <dbReference type="ARBA" id="ARBA00023027"/>
    </source>
</evidence>
<name>A0A919L0F3_9ACTN</name>
<dbReference type="RefSeq" id="WP_229924670.1">
    <property type="nucleotide sequence ID" value="NZ_BNCD01000008.1"/>
</dbReference>
<evidence type="ECO:0000313" key="8">
    <source>
        <dbReference type="EMBL" id="GHH79467.1"/>
    </source>
</evidence>
<dbReference type="Pfam" id="PF00389">
    <property type="entry name" value="2-Hacid_dh"/>
    <property type="match status" value="1"/>
</dbReference>
<evidence type="ECO:0000256" key="5">
    <source>
        <dbReference type="SAM" id="MobiDB-lite"/>
    </source>
</evidence>